<dbReference type="InterPro" id="IPR000994">
    <property type="entry name" value="Pept_M24"/>
</dbReference>
<evidence type="ECO:0000256" key="9">
    <source>
        <dbReference type="ARBA" id="ARBA00023211"/>
    </source>
</evidence>
<comment type="similarity">
    <text evidence="3 10">Belongs to the peptidase M24B family.</text>
</comment>
<evidence type="ECO:0000256" key="3">
    <source>
        <dbReference type="ARBA" id="ARBA00008766"/>
    </source>
</evidence>
<organism evidence="12 13">
    <name type="scientific">Aquirufa rosea</name>
    <dbReference type="NCBI Taxonomy" id="2509241"/>
    <lineage>
        <taxon>Bacteria</taxon>
        <taxon>Pseudomonadati</taxon>
        <taxon>Bacteroidota</taxon>
        <taxon>Cytophagia</taxon>
        <taxon>Cytophagales</taxon>
        <taxon>Flectobacillaceae</taxon>
        <taxon>Aquirufa</taxon>
    </lineage>
</organism>
<dbReference type="EC" id="3.4.11.9" evidence="4"/>
<accession>A0A4Q1C0Q3</accession>
<feature type="domain" description="Aminopeptidase P N-terminal" evidence="11">
    <location>
        <begin position="62"/>
        <end position="200"/>
    </location>
</feature>
<dbReference type="PROSITE" id="PS00491">
    <property type="entry name" value="PROLINE_PEPTIDASE"/>
    <property type="match status" value="1"/>
</dbReference>
<evidence type="ECO:0000259" key="11">
    <source>
        <dbReference type="SMART" id="SM01011"/>
    </source>
</evidence>
<evidence type="ECO:0000256" key="10">
    <source>
        <dbReference type="RuleBase" id="RU000590"/>
    </source>
</evidence>
<comment type="catalytic activity">
    <reaction evidence="1">
        <text>Release of any N-terminal amino acid, including proline, that is linked to proline, even from a dipeptide or tripeptide.</text>
        <dbReference type="EC" id="3.4.11.9"/>
    </reaction>
</comment>
<dbReference type="GO" id="GO:0006508">
    <property type="term" value="P:proteolysis"/>
    <property type="evidence" value="ECO:0007669"/>
    <property type="project" value="UniProtKB-KW"/>
</dbReference>
<evidence type="ECO:0000313" key="13">
    <source>
        <dbReference type="Proteomes" id="UP000289455"/>
    </source>
</evidence>
<dbReference type="GO" id="GO:0070006">
    <property type="term" value="F:metalloaminopeptidase activity"/>
    <property type="evidence" value="ECO:0007669"/>
    <property type="project" value="InterPro"/>
</dbReference>
<dbReference type="AlphaFoldDB" id="A0A4Q1C0Q3"/>
<gene>
    <name evidence="12" type="ORF">ESB04_03240</name>
</gene>
<keyword evidence="6 10" id="KW-0479">Metal-binding</keyword>
<protein>
    <recommendedName>
        <fullName evidence="4">Xaa-Pro aminopeptidase</fullName>
        <ecNumber evidence="4">3.4.11.9</ecNumber>
    </recommendedName>
</protein>
<keyword evidence="8" id="KW-0482">Metalloprotease</keyword>
<evidence type="ECO:0000313" key="12">
    <source>
        <dbReference type="EMBL" id="RXK50678.1"/>
    </source>
</evidence>
<evidence type="ECO:0000256" key="7">
    <source>
        <dbReference type="ARBA" id="ARBA00022801"/>
    </source>
</evidence>
<comment type="cofactor">
    <cofactor evidence="2">
        <name>Mn(2+)</name>
        <dbReference type="ChEBI" id="CHEBI:29035"/>
    </cofactor>
</comment>
<dbReference type="CDD" id="cd01087">
    <property type="entry name" value="Prolidase"/>
    <property type="match status" value="1"/>
</dbReference>
<dbReference type="GO" id="GO:0005829">
    <property type="term" value="C:cytosol"/>
    <property type="evidence" value="ECO:0007669"/>
    <property type="project" value="TreeGrafter"/>
</dbReference>
<keyword evidence="13" id="KW-1185">Reference proteome</keyword>
<keyword evidence="5" id="KW-0645">Protease</keyword>
<dbReference type="InterPro" id="IPR052433">
    <property type="entry name" value="X-Pro_dipept-like"/>
</dbReference>
<comment type="caution">
    <text evidence="12">The sequence shown here is derived from an EMBL/GenBank/DDBJ whole genome shotgun (WGS) entry which is preliminary data.</text>
</comment>
<evidence type="ECO:0000256" key="5">
    <source>
        <dbReference type="ARBA" id="ARBA00022670"/>
    </source>
</evidence>
<dbReference type="Gene3D" id="3.40.350.10">
    <property type="entry name" value="Creatinase/prolidase N-terminal domain"/>
    <property type="match status" value="1"/>
</dbReference>
<dbReference type="SMART" id="SM01011">
    <property type="entry name" value="AMP_N"/>
    <property type="match status" value="1"/>
</dbReference>
<evidence type="ECO:0000256" key="6">
    <source>
        <dbReference type="ARBA" id="ARBA00022723"/>
    </source>
</evidence>
<evidence type="ECO:0000256" key="4">
    <source>
        <dbReference type="ARBA" id="ARBA00012574"/>
    </source>
</evidence>
<evidence type="ECO:0000256" key="1">
    <source>
        <dbReference type="ARBA" id="ARBA00001424"/>
    </source>
</evidence>
<dbReference type="SUPFAM" id="SSF55920">
    <property type="entry name" value="Creatinase/aminopeptidase"/>
    <property type="match status" value="1"/>
</dbReference>
<dbReference type="Proteomes" id="UP000289455">
    <property type="component" value="Unassembled WGS sequence"/>
</dbReference>
<dbReference type="InterPro" id="IPR007865">
    <property type="entry name" value="Aminopep_P_N"/>
</dbReference>
<proteinExistence type="inferred from homology"/>
<dbReference type="EMBL" id="SDHY01000002">
    <property type="protein sequence ID" value="RXK50678.1"/>
    <property type="molecule type" value="Genomic_DNA"/>
</dbReference>
<evidence type="ECO:0000256" key="8">
    <source>
        <dbReference type="ARBA" id="ARBA00023049"/>
    </source>
</evidence>
<dbReference type="GO" id="GO:0030145">
    <property type="term" value="F:manganese ion binding"/>
    <property type="evidence" value="ECO:0007669"/>
    <property type="project" value="InterPro"/>
</dbReference>
<reference evidence="12 13" key="1">
    <citation type="submission" date="2019-01" db="EMBL/GenBank/DDBJ databases">
        <title>Cytophagaceae bacterium strain CAR-16.</title>
        <authorList>
            <person name="Chen W.-M."/>
        </authorList>
    </citation>
    <scope>NUCLEOTIDE SEQUENCE [LARGE SCALE GENOMIC DNA]</scope>
    <source>
        <strain evidence="12 13">CAR-16</strain>
    </source>
</reference>
<dbReference type="PANTHER" id="PTHR43226">
    <property type="entry name" value="XAA-PRO AMINOPEPTIDASE 3"/>
    <property type="match status" value="1"/>
</dbReference>
<keyword evidence="9" id="KW-0464">Manganese</keyword>
<dbReference type="PANTHER" id="PTHR43226:SF4">
    <property type="entry name" value="XAA-PRO AMINOPEPTIDASE 3"/>
    <property type="match status" value="1"/>
</dbReference>
<dbReference type="SUPFAM" id="SSF53092">
    <property type="entry name" value="Creatinase/prolidase N-terminal domain"/>
    <property type="match status" value="1"/>
</dbReference>
<dbReference type="InterPro" id="IPR036005">
    <property type="entry name" value="Creatinase/aminopeptidase-like"/>
</dbReference>
<evidence type="ECO:0000256" key="2">
    <source>
        <dbReference type="ARBA" id="ARBA00001936"/>
    </source>
</evidence>
<sequence length="495" mass="55305">MRCIKLMGASVIISNEIDTFIFLIQLKPKNMKNKLLFSWILSMVIGMDAFAQSSSLYPNDYLSPEFHASRRAAFKEKISDKGMAVFFASQVRVRNNDITYQYAQNKNFYYLTGLDEPNAVLFLFKKPVTILGKTDTEFIFIQNRDPFKELWTGKILGVEGFKQKSHMEQVFTYDKLMASTLPIAQVDSVYSLYRNEGIFGKYERREEPLTRMANMLDSLIIAHNKPLAQRSTMQILSKLRGIKHPEEIALIKKAAEISVMGHNDVMRSIKPGMKEYQAQAIMEYHFKNQGSEYTGYPSINGAAGNACVLHYITNLKEIKAGELLLSDCAAEYHGYSADVTRTVPANGKFSEAQKQIYEIVLQAQDAGIAACKAGLPFSGVDAASRKVVNEGLIKLGIAANDKEARKYFPHGTSHHLGLDVHDMGPRTLEAGVVLTVEPGIYIPAGSNCDQKWWDIGVRIEDDILVTQDAPINLSAGSPRTVAEIEKMAKGKSIFK</sequence>
<dbReference type="InterPro" id="IPR029149">
    <property type="entry name" value="Creatin/AminoP/Spt16_N"/>
</dbReference>
<dbReference type="Pfam" id="PF05195">
    <property type="entry name" value="AMP_N"/>
    <property type="match status" value="1"/>
</dbReference>
<keyword evidence="7" id="KW-0378">Hydrolase</keyword>
<dbReference type="OrthoDB" id="9806388at2"/>
<name>A0A4Q1C0Q3_9BACT</name>
<dbReference type="InterPro" id="IPR001131">
    <property type="entry name" value="Peptidase_M24B_aminopep-P_CS"/>
</dbReference>
<keyword evidence="12" id="KW-0031">Aminopeptidase</keyword>
<dbReference type="Pfam" id="PF00557">
    <property type="entry name" value="Peptidase_M24"/>
    <property type="match status" value="1"/>
</dbReference>
<dbReference type="Gene3D" id="3.90.230.10">
    <property type="entry name" value="Creatinase/methionine aminopeptidase superfamily"/>
    <property type="match status" value="1"/>
</dbReference>